<accession>A0AAD3DCM5</accession>
<dbReference type="AlphaFoldDB" id="A0AAD3DCM5"/>
<gene>
    <name evidence="1" type="ORF">CTEN210_18332</name>
</gene>
<keyword evidence="2" id="KW-1185">Reference proteome</keyword>
<dbReference type="EMBL" id="BLLK01000075">
    <property type="protein sequence ID" value="GFH61856.1"/>
    <property type="molecule type" value="Genomic_DNA"/>
</dbReference>
<proteinExistence type="predicted"/>
<organism evidence="1 2">
    <name type="scientific">Chaetoceros tenuissimus</name>
    <dbReference type="NCBI Taxonomy" id="426638"/>
    <lineage>
        <taxon>Eukaryota</taxon>
        <taxon>Sar</taxon>
        <taxon>Stramenopiles</taxon>
        <taxon>Ochrophyta</taxon>
        <taxon>Bacillariophyta</taxon>
        <taxon>Coscinodiscophyceae</taxon>
        <taxon>Chaetocerotophycidae</taxon>
        <taxon>Chaetocerotales</taxon>
        <taxon>Chaetocerotaceae</taxon>
        <taxon>Chaetoceros</taxon>
    </lineage>
</organism>
<dbReference type="Proteomes" id="UP001054902">
    <property type="component" value="Unassembled WGS sequence"/>
</dbReference>
<protein>
    <submittedName>
        <fullName evidence="1">Replication associated protein</fullName>
    </submittedName>
</protein>
<evidence type="ECO:0000313" key="2">
    <source>
        <dbReference type="Proteomes" id="UP001054902"/>
    </source>
</evidence>
<sequence length="181" mass="21022">MEQNYKGDRTSVRRRVDWINSKPTDWTWAQILHENNESKYLLAACSWGRKYHKSRSASAPRRTIQNVILIYGAPSTGKTTAAIDWDRQDNESEGARYFRRNMDFGKFWGGGTAAYLGQRIIHYEEFNGKEEFHKFKEICDIGQVGPRVKIKGSSIELNHETVIVTSHVHPAGWYDSYWKGY</sequence>
<evidence type="ECO:0000313" key="1">
    <source>
        <dbReference type="EMBL" id="GFH61856.1"/>
    </source>
</evidence>
<comment type="caution">
    <text evidence="1">The sequence shown here is derived from an EMBL/GenBank/DDBJ whole genome shotgun (WGS) entry which is preliminary data.</text>
</comment>
<name>A0AAD3DCM5_9STRA</name>
<reference evidence="1 2" key="1">
    <citation type="journal article" date="2021" name="Sci. Rep.">
        <title>The genome of the diatom Chaetoceros tenuissimus carries an ancient integrated fragment of an extant virus.</title>
        <authorList>
            <person name="Hongo Y."/>
            <person name="Kimura K."/>
            <person name="Takaki Y."/>
            <person name="Yoshida Y."/>
            <person name="Baba S."/>
            <person name="Kobayashi G."/>
            <person name="Nagasaki K."/>
            <person name="Hano T."/>
            <person name="Tomaru Y."/>
        </authorList>
    </citation>
    <scope>NUCLEOTIDE SEQUENCE [LARGE SCALE GENOMIC DNA]</scope>
    <source>
        <strain evidence="1 2">NIES-3715</strain>
    </source>
</reference>